<dbReference type="GO" id="GO:0008270">
    <property type="term" value="F:zinc ion binding"/>
    <property type="evidence" value="ECO:0007669"/>
    <property type="project" value="InterPro"/>
</dbReference>
<dbReference type="InterPro" id="IPR036875">
    <property type="entry name" value="Znf_CCHC_sf"/>
</dbReference>
<reference evidence="1 2" key="1">
    <citation type="submission" date="2019-09" db="EMBL/GenBank/DDBJ databases">
        <authorList>
            <consortium name="DOE Joint Genome Institute"/>
            <person name="Mondo S.J."/>
            <person name="Navarro-Mendoza M.I."/>
            <person name="Perez-Arques C."/>
            <person name="Panchal S."/>
            <person name="Nicolas F.E."/>
            <person name="Ganguly P."/>
            <person name="Pangilinan J."/>
            <person name="Grigoriev I."/>
            <person name="Heitman J."/>
            <person name="Sanya K."/>
            <person name="Garre V."/>
        </authorList>
    </citation>
    <scope>NUCLEOTIDE SEQUENCE [LARGE SCALE GENOMIC DNA]</scope>
    <source>
        <strain evidence="1 2">MU402</strain>
    </source>
</reference>
<dbReference type="Proteomes" id="UP000469890">
    <property type="component" value="Unassembled WGS sequence"/>
</dbReference>
<dbReference type="GO" id="GO:0003676">
    <property type="term" value="F:nucleic acid binding"/>
    <property type="evidence" value="ECO:0007669"/>
    <property type="project" value="InterPro"/>
</dbReference>
<evidence type="ECO:0000313" key="1">
    <source>
        <dbReference type="EMBL" id="KAF1798223.1"/>
    </source>
</evidence>
<dbReference type="SUPFAM" id="SSF57756">
    <property type="entry name" value="Retrovirus zinc finger-like domains"/>
    <property type="match status" value="1"/>
</dbReference>
<evidence type="ECO:0008006" key="3">
    <source>
        <dbReference type="Google" id="ProtNLM"/>
    </source>
</evidence>
<gene>
    <name evidence="1" type="ORF">FB192DRAFT_1398315</name>
</gene>
<sequence>MCIFIQEIKANQAASTEPEVPLNDMSFNIKPLNLQGGQCTWCGKYGHKRPSCPLLK</sequence>
<dbReference type="AlphaFoldDB" id="A0A8H4BAQ5"/>
<organism evidence="1 2">
    <name type="scientific">Mucor circinelloides f. lusitanicus</name>
    <name type="common">Mucor racemosus var. lusitanicus</name>
    <dbReference type="NCBI Taxonomy" id="29924"/>
    <lineage>
        <taxon>Eukaryota</taxon>
        <taxon>Fungi</taxon>
        <taxon>Fungi incertae sedis</taxon>
        <taxon>Mucoromycota</taxon>
        <taxon>Mucoromycotina</taxon>
        <taxon>Mucoromycetes</taxon>
        <taxon>Mucorales</taxon>
        <taxon>Mucorineae</taxon>
        <taxon>Mucoraceae</taxon>
        <taxon>Mucor</taxon>
    </lineage>
</organism>
<protein>
    <recommendedName>
        <fullName evidence="3">CCHC-type domain-containing protein</fullName>
    </recommendedName>
</protein>
<evidence type="ECO:0000313" key="2">
    <source>
        <dbReference type="Proteomes" id="UP000469890"/>
    </source>
</evidence>
<comment type="caution">
    <text evidence="1">The sequence shown here is derived from an EMBL/GenBank/DDBJ whole genome shotgun (WGS) entry which is preliminary data.</text>
</comment>
<dbReference type="EMBL" id="JAAECE010000008">
    <property type="protein sequence ID" value="KAF1798223.1"/>
    <property type="molecule type" value="Genomic_DNA"/>
</dbReference>
<proteinExistence type="predicted"/>
<accession>A0A8H4BAQ5</accession>
<name>A0A8H4BAQ5_MUCCL</name>